<name>A0ABX1QYA1_9FLAO</name>
<organism evidence="1 2">
    <name type="scientific">Flavobacterium solisilvae</name>
    <dbReference type="NCBI Taxonomy" id="1852019"/>
    <lineage>
        <taxon>Bacteria</taxon>
        <taxon>Pseudomonadati</taxon>
        <taxon>Bacteroidota</taxon>
        <taxon>Flavobacteriia</taxon>
        <taxon>Flavobacteriales</taxon>
        <taxon>Flavobacteriaceae</taxon>
        <taxon>Flavobacterium</taxon>
    </lineage>
</organism>
<comment type="caution">
    <text evidence="1">The sequence shown here is derived from an EMBL/GenBank/DDBJ whole genome shotgun (WGS) entry which is preliminary data.</text>
</comment>
<protein>
    <submittedName>
        <fullName evidence="1">Uncharacterized protein</fullName>
    </submittedName>
</protein>
<keyword evidence="2" id="KW-1185">Reference proteome</keyword>
<evidence type="ECO:0000313" key="1">
    <source>
        <dbReference type="EMBL" id="NMH26010.1"/>
    </source>
</evidence>
<dbReference type="EMBL" id="JAAMPT010000208">
    <property type="protein sequence ID" value="NMH26010.1"/>
    <property type="molecule type" value="Genomic_DNA"/>
</dbReference>
<dbReference type="Proteomes" id="UP000767947">
    <property type="component" value="Unassembled WGS sequence"/>
</dbReference>
<proteinExistence type="predicted"/>
<gene>
    <name evidence="1" type="ORF">G6042_12115</name>
</gene>
<sequence length="56" mass="6769">MQYVYSFSPDRSENPFYYFENKHLDCARCDKIIKRLKRIAGKWTTRIPKPFAPNLN</sequence>
<evidence type="ECO:0000313" key="2">
    <source>
        <dbReference type="Proteomes" id="UP000767947"/>
    </source>
</evidence>
<dbReference type="RefSeq" id="WP_169524691.1">
    <property type="nucleotide sequence ID" value="NZ_JAAMPT010000208.1"/>
</dbReference>
<reference evidence="1 2" key="1">
    <citation type="submission" date="2020-02" db="EMBL/GenBank/DDBJ databases">
        <title>Flavobacterium sp. genome.</title>
        <authorList>
            <person name="Jung H.S."/>
            <person name="Baek J.H."/>
            <person name="Jeon C.O."/>
        </authorList>
    </citation>
    <scope>NUCLEOTIDE SEQUENCE [LARGE SCALE GENOMIC DNA]</scope>
    <source>
        <strain evidence="1 2">SE-s27</strain>
    </source>
</reference>
<accession>A0ABX1QYA1</accession>